<sequence>MNTLASFSNSNLHQWGELSPKLQALPQHIKGSGDVMVFRPASTLRNVIPNKTKHLEVTDLFDIKQSRTETLKQCLAHFSAAMVQGLRASPFSDSLILSRPASMTEIRARVEKHVEVEEGKEDRLQAERAVLAFGKKNTYSF</sequence>
<accession>A0A371I931</accession>
<feature type="non-terminal residue" evidence="1">
    <location>
        <position position="1"/>
    </location>
</feature>
<name>A0A371I931_MUCPR</name>
<reference evidence="1" key="1">
    <citation type="submission" date="2018-05" db="EMBL/GenBank/DDBJ databases">
        <title>Draft genome of Mucuna pruriens seed.</title>
        <authorList>
            <person name="Nnadi N.E."/>
            <person name="Vos R."/>
            <person name="Hasami M.H."/>
            <person name="Devisetty U.K."/>
            <person name="Aguiy J.C."/>
        </authorList>
    </citation>
    <scope>NUCLEOTIDE SEQUENCE [LARGE SCALE GENOMIC DNA]</scope>
    <source>
        <strain evidence="1">JCA_2017</strain>
    </source>
</reference>
<protein>
    <submittedName>
        <fullName evidence="1">Uncharacterized protein</fullName>
    </submittedName>
</protein>
<evidence type="ECO:0000313" key="2">
    <source>
        <dbReference type="Proteomes" id="UP000257109"/>
    </source>
</evidence>
<evidence type="ECO:0000313" key="1">
    <source>
        <dbReference type="EMBL" id="RDY11505.1"/>
    </source>
</evidence>
<gene>
    <name evidence="1" type="ORF">CR513_03821</name>
</gene>
<comment type="caution">
    <text evidence="1">The sequence shown here is derived from an EMBL/GenBank/DDBJ whole genome shotgun (WGS) entry which is preliminary data.</text>
</comment>
<dbReference type="AlphaFoldDB" id="A0A371I931"/>
<proteinExistence type="predicted"/>
<dbReference type="EMBL" id="QJKJ01000630">
    <property type="protein sequence ID" value="RDY11505.1"/>
    <property type="molecule type" value="Genomic_DNA"/>
</dbReference>
<dbReference type="Proteomes" id="UP000257109">
    <property type="component" value="Unassembled WGS sequence"/>
</dbReference>
<organism evidence="1 2">
    <name type="scientific">Mucuna pruriens</name>
    <name type="common">Velvet bean</name>
    <name type="synonym">Dolichos pruriens</name>
    <dbReference type="NCBI Taxonomy" id="157652"/>
    <lineage>
        <taxon>Eukaryota</taxon>
        <taxon>Viridiplantae</taxon>
        <taxon>Streptophyta</taxon>
        <taxon>Embryophyta</taxon>
        <taxon>Tracheophyta</taxon>
        <taxon>Spermatophyta</taxon>
        <taxon>Magnoliopsida</taxon>
        <taxon>eudicotyledons</taxon>
        <taxon>Gunneridae</taxon>
        <taxon>Pentapetalae</taxon>
        <taxon>rosids</taxon>
        <taxon>fabids</taxon>
        <taxon>Fabales</taxon>
        <taxon>Fabaceae</taxon>
        <taxon>Papilionoideae</taxon>
        <taxon>50 kb inversion clade</taxon>
        <taxon>NPAAA clade</taxon>
        <taxon>indigoferoid/millettioid clade</taxon>
        <taxon>Phaseoleae</taxon>
        <taxon>Mucuna</taxon>
    </lineage>
</organism>
<dbReference type="OrthoDB" id="1740536at2759"/>
<keyword evidence="2" id="KW-1185">Reference proteome</keyword>